<dbReference type="EMBL" id="JANKAS010000001">
    <property type="protein sequence ID" value="MCR1897405.1"/>
    <property type="molecule type" value="Genomic_DNA"/>
</dbReference>
<name>A0AAE3KYG0_9FIRM</name>
<protein>
    <submittedName>
        <fullName evidence="2">Uncharacterized protein</fullName>
    </submittedName>
</protein>
<comment type="caution">
    <text evidence="2">The sequence shown here is derived from an EMBL/GenBank/DDBJ whole genome shotgun (WGS) entry which is preliminary data.</text>
</comment>
<keyword evidence="3" id="KW-1185">Reference proteome</keyword>
<evidence type="ECO:0000313" key="2">
    <source>
        <dbReference type="EMBL" id="MCR1897405.1"/>
    </source>
</evidence>
<feature type="transmembrane region" description="Helical" evidence="1">
    <location>
        <begin position="131"/>
        <end position="148"/>
    </location>
</feature>
<evidence type="ECO:0000256" key="1">
    <source>
        <dbReference type="SAM" id="Phobius"/>
    </source>
</evidence>
<gene>
    <name evidence="2" type="ORF">NSA47_00180</name>
</gene>
<reference evidence="2" key="1">
    <citation type="submission" date="2022-07" db="EMBL/GenBank/DDBJ databases">
        <title>Enhanced cultured diversity of the mouse gut microbiota enables custom-made synthetic communities.</title>
        <authorList>
            <person name="Afrizal A."/>
        </authorList>
    </citation>
    <scope>NUCLEOTIDE SEQUENCE</scope>
    <source>
        <strain evidence="2">DSM 28593</strain>
    </source>
</reference>
<accession>A0AAE3KYG0</accession>
<keyword evidence="1" id="KW-1133">Transmembrane helix</keyword>
<sequence length="273" mass="29419">MTLTTMGLTGLSYGSLMLWAVIPFSIVWLGATVLAVKKNQRKTKGIEVYEITEDMIDINKMELSKEQKRTTLFFILAFIALVAFGVATGQGTDYAVIVMLILALVLIISSRIELDTAIDTFVTGASKMTNMFFVFLFFEVMFSLMNIGGGFDALGNLLTQLVAGGGKAIVVIIASFVGGFGIEAAAVAELTLVHEMFIHLVTEVGLPMQIWATALIAATRITGSVYPTANMAGQLGIARTENMKTVLKISWFGAAALVVWVIVWAFIGPMLLG</sequence>
<evidence type="ECO:0000313" key="3">
    <source>
        <dbReference type="Proteomes" id="UP001205748"/>
    </source>
</evidence>
<dbReference type="RefSeq" id="WP_257528813.1">
    <property type="nucleotide sequence ID" value="NZ_JANKAS010000001.1"/>
</dbReference>
<feature type="transmembrane region" description="Helical" evidence="1">
    <location>
        <begin position="70"/>
        <end position="88"/>
    </location>
</feature>
<feature type="transmembrane region" description="Helical" evidence="1">
    <location>
        <begin position="16"/>
        <end position="36"/>
    </location>
</feature>
<proteinExistence type="predicted"/>
<feature type="transmembrane region" description="Helical" evidence="1">
    <location>
        <begin position="168"/>
        <end position="188"/>
    </location>
</feature>
<organism evidence="2 3">
    <name type="scientific">Irregularibacter muris</name>
    <dbReference type="NCBI Taxonomy" id="1796619"/>
    <lineage>
        <taxon>Bacteria</taxon>
        <taxon>Bacillati</taxon>
        <taxon>Bacillota</taxon>
        <taxon>Clostridia</taxon>
        <taxon>Eubacteriales</taxon>
        <taxon>Eubacteriaceae</taxon>
        <taxon>Irregularibacter</taxon>
    </lineage>
</organism>
<keyword evidence="1" id="KW-0472">Membrane</keyword>
<dbReference type="Proteomes" id="UP001205748">
    <property type="component" value="Unassembled WGS sequence"/>
</dbReference>
<feature type="transmembrane region" description="Helical" evidence="1">
    <location>
        <begin position="94"/>
        <end position="110"/>
    </location>
</feature>
<feature type="transmembrane region" description="Helical" evidence="1">
    <location>
        <begin position="249"/>
        <end position="267"/>
    </location>
</feature>
<dbReference type="AlphaFoldDB" id="A0AAE3KYG0"/>
<keyword evidence="1" id="KW-0812">Transmembrane</keyword>